<dbReference type="Gene3D" id="4.10.240.10">
    <property type="entry name" value="Zn(2)-C6 fungal-type DNA-binding domain"/>
    <property type="match status" value="1"/>
</dbReference>
<dbReference type="Proteomes" id="UP001321760">
    <property type="component" value="Unassembled WGS sequence"/>
</dbReference>
<keyword evidence="5" id="KW-1185">Reference proteome</keyword>
<evidence type="ECO:0000256" key="1">
    <source>
        <dbReference type="ARBA" id="ARBA00023242"/>
    </source>
</evidence>
<feature type="compositionally biased region" description="Pro residues" evidence="2">
    <location>
        <begin position="149"/>
        <end position="160"/>
    </location>
</feature>
<feature type="compositionally biased region" description="Low complexity" evidence="2">
    <location>
        <begin position="124"/>
        <end position="148"/>
    </location>
</feature>
<evidence type="ECO:0000256" key="2">
    <source>
        <dbReference type="SAM" id="MobiDB-lite"/>
    </source>
</evidence>
<feature type="compositionally biased region" description="Basic residues" evidence="2">
    <location>
        <begin position="223"/>
        <end position="247"/>
    </location>
</feature>
<accession>A0AAV9GDH8</accession>
<gene>
    <name evidence="4" type="ORF">QBC34DRAFT_411757</name>
</gene>
<dbReference type="SUPFAM" id="SSF57701">
    <property type="entry name" value="Zn2/Cys6 DNA-binding domain"/>
    <property type="match status" value="1"/>
</dbReference>
<dbReference type="InterPro" id="IPR001138">
    <property type="entry name" value="Zn2Cys6_DnaBD"/>
</dbReference>
<dbReference type="GO" id="GO:0000981">
    <property type="term" value="F:DNA-binding transcription factor activity, RNA polymerase II-specific"/>
    <property type="evidence" value="ECO:0007669"/>
    <property type="project" value="InterPro"/>
</dbReference>
<evidence type="ECO:0000259" key="3">
    <source>
        <dbReference type="PROSITE" id="PS50048"/>
    </source>
</evidence>
<feature type="compositionally biased region" description="Low complexity" evidence="2">
    <location>
        <begin position="194"/>
        <end position="211"/>
    </location>
</feature>
<dbReference type="AlphaFoldDB" id="A0AAV9GDH8"/>
<keyword evidence="1" id="KW-0539">Nucleus</keyword>
<name>A0AAV9GDH8_9PEZI</name>
<protein>
    <recommendedName>
        <fullName evidence="3">Zn(2)-C6 fungal-type domain-containing protein</fullName>
    </recommendedName>
</protein>
<dbReference type="CDD" id="cd00067">
    <property type="entry name" value="GAL4"/>
    <property type="match status" value="1"/>
</dbReference>
<dbReference type="PROSITE" id="PS50048">
    <property type="entry name" value="ZN2_CY6_FUNGAL_2"/>
    <property type="match status" value="1"/>
</dbReference>
<dbReference type="Pfam" id="PF00172">
    <property type="entry name" value="Zn_clus"/>
    <property type="match status" value="1"/>
</dbReference>
<dbReference type="SMART" id="SM00066">
    <property type="entry name" value="GAL4"/>
    <property type="match status" value="1"/>
</dbReference>
<dbReference type="GO" id="GO:0008270">
    <property type="term" value="F:zinc ion binding"/>
    <property type="evidence" value="ECO:0007669"/>
    <property type="project" value="InterPro"/>
</dbReference>
<dbReference type="EMBL" id="MU865958">
    <property type="protein sequence ID" value="KAK4446222.1"/>
    <property type="molecule type" value="Genomic_DNA"/>
</dbReference>
<feature type="compositionally biased region" description="Pro residues" evidence="2">
    <location>
        <begin position="168"/>
        <end position="184"/>
    </location>
</feature>
<reference evidence="4" key="2">
    <citation type="submission" date="2023-05" db="EMBL/GenBank/DDBJ databases">
        <authorList>
            <consortium name="Lawrence Berkeley National Laboratory"/>
            <person name="Steindorff A."/>
            <person name="Hensen N."/>
            <person name="Bonometti L."/>
            <person name="Westerberg I."/>
            <person name="Brannstrom I.O."/>
            <person name="Guillou S."/>
            <person name="Cros-Aarteil S."/>
            <person name="Calhoun S."/>
            <person name="Haridas S."/>
            <person name="Kuo A."/>
            <person name="Mondo S."/>
            <person name="Pangilinan J."/>
            <person name="Riley R."/>
            <person name="Labutti K."/>
            <person name="Andreopoulos B."/>
            <person name="Lipzen A."/>
            <person name="Chen C."/>
            <person name="Yanf M."/>
            <person name="Daum C."/>
            <person name="Ng V."/>
            <person name="Clum A."/>
            <person name="Ohm R."/>
            <person name="Martin F."/>
            <person name="Silar P."/>
            <person name="Natvig D."/>
            <person name="Lalanne C."/>
            <person name="Gautier V."/>
            <person name="Ament-Velasquez S.L."/>
            <person name="Kruys A."/>
            <person name="Hutchinson M.I."/>
            <person name="Powell A.J."/>
            <person name="Barry K."/>
            <person name="Miller A.N."/>
            <person name="Grigoriev I.V."/>
            <person name="Debuchy R."/>
            <person name="Gladieux P."/>
            <person name="Thoren M.H."/>
            <person name="Johannesson H."/>
        </authorList>
    </citation>
    <scope>NUCLEOTIDE SEQUENCE</scope>
    <source>
        <strain evidence="4">PSN243</strain>
    </source>
</reference>
<feature type="region of interest" description="Disordered" evidence="2">
    <location>
        <begin position="104"/>
        <end position="266"/>
    </location>
</feature>
<feature type="domain" description="Zn(2)-C6 fungal-type" evidence="3">
    <location>
        <begin position="265"/>
        <end position="296"/>
    </location>
</feature>
<organism evidence="4 5">
    <name type="scientific">Podospora aff. communis PSN243</name>
    <dbReference type="NCBI Taxonomy" id="3040156"/>
    <lineage>
        <taxon>Eukaryota</taxon>
        <taxon>Fungi</taxon>
        <taxon>Dikarya</taxon>
        <taxon>Ascomycota</taxon>
        <taxon>Pezizomycotina</taxon>
        <taxon>Sordariomycetes</taxon>
        <taxon>Sordariomycetidae</taxon>
        <taxon>Sordariales</taxon>
        <taxon>Podosporaceae</taxon>
        <taxon>Podospora</taxon>
    </lineage>
</organism>
<evidence type="ECO:0000313" key="4">
    <source>
        <dbReference type="EMBL" id="KAK4446222.1"/>
    </source>
</evidence>
<comment type="caution">
    <text evidence="4">The sequence shown here is derived from an EMBL/GenBank/DDBJ whole genome shotgun (WGS) entry which is preliminary data.</text>
</comment>
<feature type="compositionally biased region" description="Low complexity" evidence="2">
    <location>
        <begin position="253"/>
        <end position="263"/>
    </location>
</feature>
<reference evidence="4" key="1">
    <citation type="journal article" date="2023" name="Mol. Phylogenet. Evol.">
        <title>Genome-scale phylogeny and comparative genomics of the fungal order Sordariales.</title>
        <authorList>
            <person name="Hensen N."/>
            <person name="Bonometti L."/>
            <person name="Westerberg I."/>
            <person name="Brannstrom I.O."/>
            <person name="Guillou S."/>
            <person name="Cros-Aarteil S."/>
            <person name="Calhoun S."/>
            <person name="Haridas S."/>
            <person name="Kuo A."/>
            <person name="Mondo S."/>
            <person name="Pangilinan J."/>
            <person name="Riley R."/>
            <person name="LaButti K."/>
            <person name="Andreopoulos B."/>
            <person name="Lipzen A."/>
            <person name="Chen C."/>
            <person name="Yan M."/>
            <person name="Daum C."/>
            <person name="Ng V."/>
            <person name="Clum A."/>
            <person name="Steindorff A."/>
            <person name="Ohm R.A."/>
            <person name="Martin F."/>
            <person name="Silar P."/>
            <person name="Natvig D.O."/>
            <person name="Lalanne C."/>
            <person name="Gautier V."/>
            <person name="Ament-Velasquez S.L."/>
            <person name="Kruys A."/>
            <person name="Hutchinson M.I."/>
            <person name="Powell A.J."/>
            <person name="Barry K."/>
            <person name="Miller A.N."/>
            <person name="Grigoriev I.V."/>
            <person name="Debuchy R."/>
            <person name="Gladieux P."/>
            <person name="Hiltunen Thoren M."/>
            <person name="Johannesson H."/>
        </authorList>
    </citation>
    <scope>NUCLEOTIDE SEQUENCE</scope>
    <source>
        <strain evidence="4">PSN243</strain>
    </source>
</reference>
<dbReference type="InterPro" id="IPR036864">
    <property type="entry name" value="Zn2-C6_fun-type_DNA-bd_sf"/>
</dbReference>
<sequence>MVPPSTMSTLGSPSLLPIVEGIRARIEDIQARRNEASCAMTDRLYQHVLEYKRVDQTFVDEHMACLAELTALIPGADTPEWATCIGVPDYEMFVKKDMIIKFHPASDPAGVGRKTRPPSLSLSPLATHVPPPHAAAAAPSPFSSTLSLPPSPIPPPPSPRPKSEHSFTPPPPPSLPNKPLQPLPPHKRQREETPTSSSSAESPSESEYYSSPDALNQPDSPVRHRPRPKRPRPPPAPIKHRQRRGRSVPKPAPHTAAPAASRPQPCVRCRRRKVGCDKQEPCSRCVKHGLGMECKYPKGSNS</sequence>
<proteinExistence type="predicted"/>
<evidence type="ECO:0000313" key="5">
    <source>
        <dbReference type="Proteomes" id="UP001321760"/>
    </source>
</evidence>